<evidence type="ECO:0000313" key="8">
    <source>
        <dbReference type="EMBL" id="CAB4776842.1"/>
    </source>
</evidence>
<dbReference type="InterPro" id="IPR017476">
    <property type="entry name" value="UDP-Glc/GDP-Man"/>
</dbReference>
<dbReference type="GO" id="GO:0006065">
    <property type="term" value="P:UDP-glucuronate biosynthetic process"/>
    <property type="evidence" value="ECO:0007669"/>
    <property type="project" value="UniProtKB-UniPathway"/>
</dbReference>
<dbReference type="SUPFAM" id="SSF48179">
    <property type="entry name" value="6-phosphogluconate dehydrogenase C-terminal domain-like"/>
    <property type="match status" value="1"/>
</dbReference>
<dbReference type="AlphaFoldDB" id="A0A6J6VW42"/>
<feature type="domain" description="UDP-glucose/GDP-mannose dehydrogenase C-terminal" evidence="7">
    <location>
        <begin position="323"/>
        <end position="425"/>
    </location>
</feature>
<evidence type="ECO:0000256" key="1">
    <source>
        <dbReference type="ARBA" id="ARBA00004701"/>
    </source>
</evidence>
<dbReference type="SMART" id="SM00984">
    <property type="entry name" value="UDPG_MGDP_dh_C"/>
    <property type="match status" value="1"/>
</dbReference>
<evidence type="ECO:0000256" key="3">
    <source>
        <dbReference type="ARBA" id="ARBA00012954"/>
    </source>
</evidence>
<dbReference type="SUPFAM" id="SSF52413">
    <property type="entry name" value="UDP-glucose/GDP-mannose dehydrogenase C-terminal domain"/>
    <property type="match status" value="1"/>
</dbReference>
<dbReference type="Gene3D" id="1.20.5.100">
    <property type="entry name" value="Cytochrome c1, transmembrane anchor, C-terminal"/>
    <property type="match status" value="1"/>
</dbReference>
<dbReference type="PIRSF" id="PIRSF000124">
    <property type="entry name" value="UDPglc_GDPman_dh"/>
    <property type="match status" value="1"/>
</dbReference>
<keyword evidence="4" id="KW-0560">Oxidoreductase</keyword>
<dbReference type="InterPro" id="IPR008927">
    <property type="entry name" value="6-PGluconate_DH-like_C_sf"/>
</dbReference>
<dbReference type="SUPFAM" id="SSF51735">
    <property type="entry name" value="NAD(P)-binding Rossmann-fold domains"/>
    <property type="match status" value="1"/>
</dbReference>
<dbReference type="GO" id="GO:0000271">
    <property type="term" value="P:polysaccharide biosynthetic process"/>
    <property type="evidence" value="ECO:0007669"/>
    <property type="project" value="InterPro"/>
</dbReference>
<evidence type="ECO:0000256" key="5">
    <source>
        <dbReference type="ARBA" id="ARBA00023027"/>
    </source>
</evidence>
<dbReference type="Pfam" id="PF00984">
    <property type="entry name" value="UDPG_MGDP_dh"/>
    <property type="match status" value="1"/>
</dbReference>
<keyword evidence="5" id="KW-0520">NAD</keyword>
<accession>A0A6J6VW42</accession>
<evidence type="ECO:0000256" key="2">
    <source>
        <dbReference type="ARBA" id="ARBA00006601"/>
    </source>
</evidence>
<reference evidence="8" key="1">
    <citation type="submission" date="2020-05" db="EMBL/GenBank/DDBJ databases">
        <authorList>
            <person name="Chiriac C."/>
            <person name="Salcher M."/>
            <person name="Ghai R."/>
            <person name="Kavagutti S V."/>
        </authorList>
    </citation>
    <scope>NUCLEOTIDE SEQUENCE</scope>
</reference>
<dbReference type="Pfam" id="PF03721">
    <property type="entry name" value="UDPG_MGDP_dh_N"/>
    <property type="match status" value="1"/>
</dbReference>
<comment type="similarity">
    <text evidence="2">Belongs to the UDP-glucose/GDP-mannose dehydrogenase family.</text>
</comment>
<evidence type="ECO:0000256" key="6">
    <source>
        <dbReference type="ARBA" id="ARBA00047473"/>
    </source>
</evidence>
<dbReference type="EC" id="1.1.1.22" evidence="3"/>
<name>A0A6J6VW42_9ZZZZ</name>
<gene>
    <name evidence="8" type="ORF">UFOPK2958_00249</name>
</gene>
<dbReference type="NCBIfam" id="TIGR03026">
    <property type="entry name" value="NDP-sugDHase"/>
    <property type="match status" value="1"/>
</dbReference>
<dbReference type="GO" id="GO:0051287">
    <property type="term" value="F:NAD binding"/>
    <property type="evidence" value="ECO:0007669"/>
    <property type="project" value="InterPro"/>
</dbReference>
<dbReference type="InterPro" id="IPR036291">
    <property type="entry name" value="NAD(P)-bd_dom_sf"/>
</dbReference>
<dbReference type="InterPro" id="IPR014027">
    <property type="entry name" value="UDP-Glc/GDP-Man_DH_C"/>
</dbReference>
<dbReference type="InterPro" id="IPR001732">
    <property type="entry name" value="UDP-Glc/GDP-Man_DH_N"/>
</dbReference>
<dbReference type="GO" id="GO:0003979">
    <property type="term" value="F:UDP-glucose 6-dehydrogenase activity"/>
    <property type="evidence" value="ECO:0007669"/>
    <property type="project" value="UniProtKB-EC"/>
</dbReference>
<dbReference type="InterPro" id="IPR036220">
    <property type="entry name" value="UDP-Glc/GDP-Man_DH_C_sf"/>
</dbReference>
<sequence>MSLLDSTHQTVSHPERIAVIGAGYVGIPTAVMLAHFGHSVVIAERDEFRRESIRNGRSPILEDGLEDVLAAVVQSGQLEVTADAVQAVAGAKFVFLCVATPMDDDGRADLSFIDAVAQQIAHALRDDAIVVNKSTVPVGTMERVRSLINRPGVRVVSNPEFLREGTALGDSLKPDRIVVGAEDRDAAKSVAQLFASTGAPVVVTDATTSELIKYASNAFLATKLSFINTMSRLCDQLGADVDDLVRGMGSDHRIGFPFLNPGPGWGGSCLPKDTSALVAIAADAGLSLDVVRAAIESNAAQQRHIVTQVAAMVGGALSGKTVAVLGLTFKANTGDRRDSPALQVAELLLAAGARLHSFDPTVSADDSSSDVANLGVCATLEEAVVGADAAVVLTEWAMFRSLEWSRLVPTMAQPCIYDARSVVDLEAARAAGAMVRSIGRS</sequence>
<protein>
    <recommendedName>
        <fullName evidence="3">UDP-glucose 6-dehydrogenase</fullName>
        <ecNumber evidence="3">1.1.1.22</ecNumber>
    </recommendedName>
</protein>
<comment type="pathway">
    <text evidence="1">Nucleotide-sugar biosynthesis; UDP-alpha-D-glucuronate biosynthesis; UDP-alpha-D-glucuronate from UDP-alpha-D-glucose: step 1/1.</text>
</comment>
<proteinExistence type="inferred from homology"/>
<dbReference type="UniPathway" id="UPA00038">
    <property type="reaction ID" value="UER00491"/>
</dbReference>
<dbReference type="InterPro" id="IPR028357">
    <property type="entry name" value="UDPglc_DH_bac"/>
</dbReference>
<dbReference type="PIRSF" id="PIRSF500134">
    <property type="entry name" value="UDPglc_DH_bac"/>
    <property type="match status" value="1"/>
</dbReference>
<dbReference type="Pfam" id="PF03720">
    <property type="entry name" value="UDPG_MGDP_dh_C"/>
    <property type="match status" value="1"/>
</dbReference>
<comment type="catalytic activity">
    <reaction evidence="6">
        <text>UDP-alpha-D-glucose + 2 NAD(+) + H2O = UDP-alpha-D-glucuronate + 2 NADH + 3 H(+)</text>
        <dbReference type="Rhea" id="RHEA:23596"/>
        <dbReference type="ChEBI" id="CHEBI:15377"/>
        <dbReference type="ChEBI" id="CHEBI:15378"/>
        <dbReference type="ChEBI" id="CHEBI:57540"/>
        <dbReference type="ChEBI" id="CHEBI:57945"/>
        <dbReference type="ChEBI" id="CHEBI:58052"/>
        <dbReference type="ChEBI" id="CHEBI:58885"/>
        <dbReference type="EC" id="1.1.1.22"/>
    </reaction>
</comment>
<evidence type="ECO:0000256" key="4">
    <source>
        <dbReference type="ARBA" id="ARBA00023002"/>
    </source>
</evidence>
<organism evidence="8">
    <name type="scientific">freshwater metagenome</name>
    <dbReference type="NCBI Taxonomy" id="449393"/>
    <lineage>
        <taxon>unclassified sequences</taxon>
        <taxon>metagenomes</taxon>
        <taxon>ecological metagenomes</taxon>
    </lineage>
</organism>
<dbReference type="PANTHER" id="PTHR43750:SF3">
    <property type="entry name" value="UDP-GLUCOSE 6-DEHYDROGENASE TUAD"/>
    <property type="match status" value="1"/>
</dbReference>
<dbReference type="InterPro" id="IPR014026">
    <property type="entry name" value="UDP-Glc/GDP-Man_DH_dimer"/>
</dbReference>
<dbReference type="PANTHER" id="PTHR43750">
    <property type="entry name" value="UDP-GLUCOSE 6-DEHYDROGENASE TUAD"/>
    <property type="match status" value="1"/>
</dbReference>
<dbReference type="EMBL" id="CAFAAB010000016">
    <property type="protein sequence ID" value="CAB4776842.1"/>
    <property type="molecule type" value="Genomic_DNA"/>
</dbReference>
<dbReference type="Gene3D" id="3.40.50.720">
    <property type="entry name" value="NAD(P)-binding Rossmann-like Domain"/>
    <property type="match status" value="2"/>
</dbReference>
<evidence type="ECO:0000259" key="7">
    <source>
        <dbReference type="SMART" id="SM00984"/>
    </source>
</evidence>